<dbReference type="GO" id="GO:0022857">
    <property type="term" value="F:transmembrane transporter activity"/>
    <property type="evidence" value="ECO:0007669"/>
    <property type="project" value="InterPro"/>
</dbReference>
<keyword evidence="3" id="KW-0813">Transport</keyword>
<dbReference type="RefSeq" id="WP_239107244.1">
    <property type="nucleotide sequence ID" value="NZ_BAAAGJ010000012.1"/>
</dbReference>
<feature type="transmembrane region" description="Helical" evidence="8">
    <location>
        <begin position="124"/>
        <end position="143"/>
    </location>
</feature>
<evidence type="ECO:0000256" key="1">
    <source>
        <dbReference type="ARBA" id="ARBA00004651"/>
    </source>
</evidence>
<dbReference type="InterPro" id="IPR000522">
    <property type="entry name" value="ABC_transptr_permease_BtuC"/>
</dbReference>
<evidence type="ECO:0000256" key="7">
    <source>
        <dbReference type="ARBA" id="ARBA00023136"/>
    </source>
</evidence>
<dbReference type="PANTHER" id="PTHR30472:SF1">
    <property type="entry name" value="FE(3+) DICITRATE TRANSPORT SYSTEM PERMEASE PROTEIN FECC-RELATED"/>
    <property type="match status" value="1"/>
</dbReference>
<keyword evidence="10" id="KW-1185">Reference proteome</keyword>
<keyword evidence="7 8" id="KW-0472">Membrane</keyword>
<keyword evidence="6 8" id="KW-1133">Transmembrane helix</keyword>
<proteinExistence type="inferred from homology"/>
<feature type="transmembrane region" description="Helical" evidence="8">
    <location>
        <begin position="152"/>
        <end position="173"/>
    </location>
</feature>
<dbReference type="Pfam" id="PF01032">
    <property type="entry name" value="FecCD"/>
    <property type="match status" value="1"/>
</dbReference>
<evidence type="ECO:0000256" key="4">
    <source>
        <dbReference type="ARBA" id="ARBA00022475"/>
    </source>
</evidence>
<dbReference type="InterPro" id="IPR037294">
    <property type="entry name" value="ABC_BtuC-like"/>
</dbReference>
<feature type="transmembrane region" description="Helical" evidence="8">
    <location>
        <begin position="203"/>
        <end position="224"/>
    </location>
</feature>
<keyword evidence="5 8" id="KW-0812">Transmembrane</keyword>
<organism evidence="9 10">
    <name type="scientific">Spirilliplanes yamanashiensis</name>
    <dbReference type="NCBI Taxonomy" id="42233"/>
    <lineage>
        <taxon>Bacteria</taxon>
        <taxon>Bacillati</taxon>
        <taxon>Actinomycetota</taxon>
        <taxon>Actinomycetes</taxon>
        <taxon>Micromonosporales</taxon>
        <taxon>Micromonosporaceae</taxon>
        <taxon>Spirilliplanes</taxon>
    </lineage>
</organism>
<evidence type="ECO:0000256" key="8">
    <source>
        <dbReference type="SAM" id="Phobius"/>
    </source>
</evidence>
<evidence type="ECO:0000256" key="5">
    <source>
        <dbReference type="ARBA" id="ARBA00022692"/>
    </source>
</evidence>
<evidence type="ECO:0000256" key="3">
    <source>
        <dbReference type="ARBA" id="ARBA00022448"/>
    </source>
</evidence>
<protein>
    <submittedName>
        <fullName evidence="9">Iron ABC transporter permease</fullName>
    </submittedName>
</protein>
<keyword evidence="4" id="KW-1003">Cell membrane</keyword>
<dbReference type="GO" id="GO:0033214">
    <property type="term" value="P:siderophore-iron import into cell"/>
    <property type="evidence" value="ECO:0007669"/>
    <property type="project" value="TreeGrafter"/>
</dbReference>
<evidence type="ECO:0000256" key="2">
    <source>
        <dbReference type="ARBA" id="ARBA00007935"/>
    </source>
</evidence>
<dbReference type="Gene3D" id="1.10.3470.10">
    <property type="entry name" value="ABC transporter involved in vitamin B12 uptake, BtuC"/>
    <property type="match status" value="1"/>
</dbReference>
<dbReference type="EMBL" id="BOOY01000010">
    <property type="protein sequence ID" value="GIJ02418.1"/>
    <property type="molecule type" value="Genomic_DNA"/>
</dbReference>
<gene>
    <name evidence="9" type="ORF">Sya03_17700</name>
</gene>
<evidence type="ECO:0000256" key="6">
    <source>
        <dbReference type="ARBA" id="ARBA00022989"/>
    </source>
</evidence>
<dbReference type="Proteomes" id="UP000652013">
    <property type="component" value="Unassembled WGS sequence"/>
</dbReference>
<feature type="transmembrane region" description="Helical" evidence="8">
    <location>
        <begin position="64"/>
        <end position="85"/>
    </location>
</feature>
<evidence type="ECO:0000313" key="10">
    <source>
        <dbReference type="Proteomes" id="UP000652013"/>
    </source>
</evidence>
<evidence type="ECO:0000313" key="9">
    <source>
        <dbReference type="EMBL" id="GIJ02418.1"/>
    </source>
</evidence>
<dbReference type="PANTHER" id="PTHR30472">
    <property type="entry name" value="FERRIC ENTEROBACTIN TRANSPORT SYSTEM PERMEASE PROTEIN"/>
    <property type="match status" value="1"/>
</dbReference>
<dbReference type="SUPFAM" id="SSF81345">
    <property type="entry name" value="ABC transporter involved in vitamin B12 uptake, BtuC"/>
    <property type="match status" value="1"/>
</dbReference>
<feature type="transmembrane region" description="Helical" evidence="8">
    <location>
        <begin position="282"/>
        <end position="300"/>
    </location>
</feature>
<comment type="similarity">
    <text evidence="2">Belongs to the binding-protein-dependent transport system permease family. FecCD subfamily.</text>
</comment>
<dbReference type="AlphaFoldDB" id="A0A8J3Y610"/>
<feature type="transmembrane region" description="Helical" evidence="8">
    <location>
        <begin position="97"/>
        <end position="118"/>
    </location>
</feature>
<feature type="transmembrane region" description="Helical" evidence="8">
    <location>
        <begin position="236"/>
        <end position="262"/>
    </location>
</feature>
<feature type="transmembrane region" description="Helical" evidence="8">
    <location>
        <begin position="312"/>
        <end position="333"/>
    </location>
</feature>
<sequence length="336" mass="33030">MIGTATRRRTSVRVAGLGVALVLLLLAVLASVALGARAVALPDVWAALTAYDGSADAIAVRDLRLPRTVLGIAVGAALGLAGALMQALTRNPLAEPGILGVNAGAAAAIVTAMSLLGVTAPGAYVWFALLGAGGAFVLVYLLGGTDASPARLAVAGTAVAAALTAFTSAVVLFDSGAFDQFRFWAVGSLADRGLPVFWQVGPFLLVGAVIAGLLGPGLNAVALGDDAGRALGANPALVRGAAAVAAVALCAGATAAAGPIAFVGLAVPHAARAVVGPDVRWVLAYSAVLAPALLLASDVAGRLLGRPGELEAGVVTALVGAPLFIAIVRRIGIARL</sequence>
<name>A0A8J3Y610_9ACTN</name>
<accession>A0A8J3Y610</accession>
<comment type="caution">
    <text evidence="9">The sequence shown here is derived from an EMBL/GenBank/DDBJ whole genome shotgun (WGS) entry which is preliminary data.</text>
</comment>
<reference evidence="9" key="1">
    <citation type="submission" date="2021-01" db="EMBL/GenBank/DDBJ databases">
        <title>Whole genome shotgun sequence of Spirilliplanes yamanashiensis NBRC 15828.</title>
        <authorList>
            <person name="Komaki H."/>
            <person name="Tamura T."/>
        </authorList>
    </citation>
    <scope>NUCLEOTIDE SEQUENCE</scope>
    <source>
        <strain evidence="9">NBRC 15828</strain>
    </source>
</reference>
<dbReference type="GO" id="GO:0005886">
    <property type="term" value="C:plasma membrane"/>
    <property type="evidence" value="ECO:0007669"/>
    <property type="project" value="UniProtKB-SubCell"/>
</dbReference>
<comment type="subcellular location">
    <subcellularLocation>
        <location evidence="1">Cell membrane</location>
        <topology evidence="1">Multi-pass membrane protein</topology>
    </subcellularLocation>
</comment>